<gene>
    <name evidence="3" type="ORF">N7494_006800</name>
</gene>
<dbReference type="GO" id="GO:0020037">
    <property type="term" value="F:heme binding"/>
    <property type="evidence" value="ECO:0007669"/>
    <property type="project" value="InterPro"/>
</dbReference>
<protein>
    <recommendedName>
        <fullName evidence="5">Cytochrome P450</fullName>
    </recommendedName>
</protein>
<keyword evidence="4" id="KW-1185">Reference proteome</keyword>
<feature type="transmembrane region" description="Helical" evidence="2">
    <location>
        <begin position="34"/>
        <end position="54"/>
    </location>
</feature>
<dbReference type="Gene3D" id="1.10.630.10">
    <property type="entry name" value="Cytochrome P450"/>
    <property type="match status" value="1"/>
</dbReference>
<organism evidence="3 4">
    <name type="scientific">Penicillium frequentans</name>
    <dbReference type="NCBI Taxonomy" id="3151616"/>
    <lineage>
        <taxon>Eukaryota</taxon>
        <taxon>Fungi</taxon>
        <taxon>Dikarya</taxon>
        <taxon>Ascomycota</taxon>
        <taxon>Pezizomycotina</taxon>
        <taxon>Eurotiomycetes</taxon>
        <taxon>Eurotiomycetidae</taxon>
        <taxon>Eurotiales</taxon>
        <taxon>Aspergillaceae</taxon>
        <taxon>Penicillium</taxon>
    </lineage>
</organism>
<dbReference type="Proteomes" id="UP001220324">
    <property type="component" value="Unassembled WGS sequence"/>
</dbReference>
<evidence type="ECO:0000313" key="3">
    <source>
        <dbReference type="EMBL" id="KAJ5541724.1"/>
    </source>
</evidence>
<evidence type="ECO:0000313" key="4">
    <source>
        <dbReference type="Proteomes" id="UP001220324"/>
    </source>
</evidence>
<dbReference type="SUPFAM" id="SSF48264">
    <property type="entry name" value="Cytochrome P450"/>
    <property type="match status" value="1"/>
</dbReference>
<evidence type="ECO:0008006" key="5">
    <source>
        <dbReference type="Google" id="ProtNLM"/>
    </source>
</evidence>
<dbReference type="GO" id="GO:0016705">
    <property type="term" value="F:oxidoreductase activity, acting on paired donors, with incorporation or reduction of molecular oxygen"/>
    <property type="evidence" value="ECO:0007669"/>
    <property type="project" value="InterPro"/>
</dbReference>
<dbReference type="AlphaFoldDB" id="A0AAD6GFN0"/>
<feature type="compositionally biased region" description="Polar residues" evidence="1">
    <location>
        <begin position="187"/>
        <end position="197"/>
    </location>
</feature>
<dbReference type="GO" id="GO:0005506">
    <property type="term" value="F:iron ion binding"/>
    <property type="evidence" value="ECO:0007669"/>
    <property type="project" value="InterPro"/>
</dbReference>
<feature type="region of interest" description="Disordered" evidence="1">
    <location>
        <begin position="156"/>
        <end position="197"/>
    </location>
</feature>
<keyword evidence="2" id="KW-1133">Transmembrane helix</keyword>
<dbReference type="InterPro" id="IPR036396">
    <property type="entry name" value="Cyt_P450_sf"/>
</dbReference>
<comment type="caution">
    <text evidence="3">The sequence shown here is derived from an EMBL/GenBank/DDBJ whole genome shotgun (WGS) entry which is preliminary data.</text>
</comment>
<reference evidence="3 4" key="1">
    <citation type="journal article" date="2023" name="IMA Fungus">
        <title>Comparative genomic study of the Penicillium genus elucidates a diverse pangenome and 15 lateral gene transfer events.</title>
        <authorList>
            <person name="Petersen C."/>
            <person name="Sorensen T."/>
            <person name="Nielsen M.R."/>
            <person name="Sondergaard T.E."/>
            <person name="Sorensen J.L."/>
            <person name="Fitzpatrick D.A."/>
            <person name="Frisvad J.C."/>
            <person name="Nielsen K.L."/>
        </authorList>
    </citation>
    <scope>NUCLEOTIDE SEQUENCE [LARGE SCALE GENOMIC DNA]</scope>
    <source>
        <strain evidence="3 4">IBT 35679</strain>
    </source>
</reference>
<keyword evidence="2" id="KW-0812">Transmembrane</keyword>
<sequence length="197" mass="22373">MIACFFLGSVLAYGLVMTFYRLHVHPLSKYPGPWLAAVTGLYEIYFAAWGVGSFEDEIDRMHQKYGPVVRITPDEVHVQEQLYHTSYADGWIKGTERLDSGRTLSSKPSQRFQIKKRSISRARSILQVEVHQIIRGLIQRHQLHRVFGTSFPLIPLPGGHETRSDPEESDLEEGQHRVGRTIGPVMPNQTSEMSLTA</sequence>
<dbReference type="EMBL" id="JAQIZZ010000005">
    <property type="protein sequence ID" value="KAJ5541724.1"/>
    <property type="molecule type" value="Genomic_DNA"/>
</dbReference>
<keyword evidence="2" id="KW-0472">Membrane</keyword>
<proteinExistence type="predicted"/>
<evidence type="ECO:0000256" key="2">
    <source>
        <dbReference type="SAM" id="Phobius"/>
    </source>
</evidence>
<evidence type="ECO:0000256" key="1">
    <source>
        <dbReference type="SAM" id="MobiDB-lite"/>
    </source>
</evidence>
<accession>A0AAD6GFN0</accession>
<dbReference type="GO" id="GO:0004497">
    <property type="term" value="F:monooxygenase activity"/>
    <property type="evidence" value="ECO:0007669"/>
    <property type="project" value="InterPro"/>
</dbReference>
<name>A0AAD6GFN0_9EURO</name>